<keyword evidence="3" id="KW-1185">Reference proteome</keyword>
<evidence type="ECO:0000313" key="2">
    <source>
        <dbReference type="EMBL" id="NDY94470.1"/>
    </source>
</evidence>
<dbReference type="InterPro" id="IPR032314">
    <property type="entry name" value="DUF4845"/>
</dbReference>
<evidence type="ECO:0000313" key="3">
    <source>
        <dbReference type="Proteomes" id="UP000484885"/>
    </source>
</evidence>
<dbReference type="Pfam" id="PF16137">
    <property type="entry name" value="DUF4845"/>
    <property type="match status" value="1"/>
</dbReference>
<sequence>MKQINRTRGMTLIGFLLVLALVLFAAYMGIKLVPIYLNHFSVVSEMKAVASEPGTANMPPQTVRRNLMTRMDVSYVKHVRPEDVRVVRGDGVNLVVSYEVEEHLIGNIDAIIRFHRVEPLSN</sequence>
<accession>A0A845UXA0</accession>
<proteinExistence type="predicted"/>
<feature type="transmembrane region" description="Helical" evidence="1">
    <location>
        <begin position="12"/>
        <end position="37"/>
    </location>
</feature>
<dbReference type="AlphaFoldDB" id="A0A845UXA0"/>
<comment type="caution">
    <text evidence="2">The sequence shown here is derived from an EMBL/GenBank/DDBJ whole genome shotgun (WGS) entry which is preliminary data.</text>
</comment>
<protein>
    <submittedName>
        <fullName evidence="2">DUF4845 domain-containing protein</fullName>
    </submittedName>
</protein>
<name>A0A845UXA0_9GAMM</name>
<dbReference type="Proteomes" id="UP000484885">
    <property type="component" value="Unassembled WGS sequence"/>
</dbReference>
<organism evidence="2 3">
    <name type="scientific">Wenzhouxiangella limi</name>
    <dbReference type="NCBI Taxonomy" id="2707351"/>
    <lineage>
        <taxon>Bacteria</taxon>
        <taxon>Pseudomonadati</taxon>
        <taxon>Pseudomonadota</taxon>
        <taxon>Gammaproteobacteria</taxon>
        <taxon>Chromatiales</taxon>
        <taxon>Wenzhouxiangellaceae</taxon>
        <taxon>Wenzhouxiangella</taxon>
    </lineage>
</organism>
<reference evidence="2 3" key="1">
    <citation type="submission" date="2020-02" db="EMBL/GenBank/DDBJ databases">
        <authorList>
            <person name="Zhang X.-Y."/>
        </authorList>
    </citation>
    <scope>NUCLEOTIDE SEQUENCE [LARGE SCALE GENOMIC DNA]</scope>
    <source>
        <strain evidence="2 3">C33</strain>
    </source>
</reference>
<keyword evidence="1" id="KW-0472">Membrane</keyword>
<gene>
    <name evidence="2" type="ORF">G3I74_01830</name>
</gene>
<dbReference type="EMBL" id="JAAGSC010000031">
    <property type="protein sequence ID" value="NDY94470.1"/>
    <property type="molecule type" value="Genomic_DNA"/>
</dbReference>
<evidence type="ECO:0000256" key="1">
    <source>
        <dbReference type="SAM" id="Phobius"/>
    </source>
</evidence>
<keyword evidence="1" id="KW-1133">Transmembrane helix</keyword>
<keyword evidence="1" id="KW-0812">Transmembrane</keyword>
<dbReference type="RefSeq" id="WP_164209687.1">
    <property type="nucleotide sequence ID" value="NZ_JAAGSC010000031.1"/>
</dbReference>